<dbReference type="GO" id="GO:0003824">
    <property type="term" value="F:catalytic activity"/>
    <property type="evidence" value="ECO:0007669"/>
    <property type="project" value="UniProtKB-ARBA"/>
</dbReference>
<dbReference type="Proteomes" id="UP000198282">
    <property type="component" value="Unassembled WGS sequence"/>
</dbReference>
<dbReference type="RefSeq" id="WP_089206750.1">
    <property type="nucleotide sequence ID" value="NZ_FZOD01000006.1"/>
</dbReference>
<dbReference type="Gene3D" id="3.40.50.1820">
    <property type="entry name" value="alpha/beta hydrolase"/>
    <property type="match status" value="1"/>
</dbReference>
<evidence type="ECO:0000313" key="3">
    <source>
        <dbReference type="Proteomes" id="UP000198282"/>
    </source>
</evidence>
<dbReference type="PANTHER" id="PTHR43798">
    <property type="entry name" value="MONOACYLGLYCEROL LIPASE"/>
    <property type="match status" value="1"/>
</dbReference>
<dbReference type="Pfam" id="PF00561">
    <property type="entry name" value="Abhydrolase_1"/>
    <property type="match status" value="1"/>
</dbReference>
<evidence type="ECO:0000313" key="2">
    <source>
        <dbReference type="EMBL" id="SNS27007.1"/>
    </source>
</evidence>
<dbReference type="PRINTS" id="PR00111">
    <property type="entry name" value="ABHYDROLASE"/>
</dbReference>
<dbReference type="EMBL" id="FZOD01000006">
    <property type="protein sequence ID" value="SNS27007.1"/>
    <property type="molecule type" value="Genomic_DNA"/>
</dbReference>
<reference evidence="2 3" key="1">
    <citation type="submission" date="2017-06" db="EMBL/GenBank/DDBJ databases">
        <authorList>
            <person name="Kim H.J."/>
            <person name="Triplett B.A."/>
        </authorList>
    </citation>
    <scope>NUCLEOTIDE SEQUENCE [LARGE SCALE GENOMIC DNA]</scope>
    <source>
        <strain evidence="2 3">CGMCC 4.2132</strain>
    </source>
</reference>
<name>A0A239D3Z3_9ACTN</name>
<proteinExistence type="predicted"/>
<evidence type="ECO:0000259" key="1">
    <source>
        <dbReference type="Pfam" id="PF00561"/>
    </source>
</evidence>
<feature type="domain" description="AB hydrolase-1" evidence="1">
    <location>
        <begin position="57"/>
        <end position="143"/>
    </location>
</feature>
<accession>A0A239D3Z3</accession>
<dbReference type="PANTHER" id="PTHR43798:SF33">
    <property type="entry name" value="HYDROLASE, PUTATIVE (AFU_ORTHOLOGUE AFUA_2G14860)-RELATED"/>
    <property type="match status" value="1"/>
</dbReference>
<sequence length="271" mass="29081">MSIEGESTERRWNETAIRDTVLAWTETGSGPIAIWAHPLCSSSLSPEAVGPYDWEPVAAAGHRLIRYDARGHGRSGGQPNPADFSFENLARDLLALIDVLSPEAPVAGIGMSLGTATLLHAAVLAPDRFEKLVLTAPPTAWETRAPQSKLYASLAELVEERGSAAMESLLRDAPVPAPHQGAPGMPLPVDVDERLLPSLLRGVGDSDLPPREFIARLRLPVLILPWADDPTHPVSTATEMASLIPGSKLEIAQTIGDLRRWGRHAASFLAI</sequence>
<dbReference type="AlphaFoldDB" id="A0A239D3Z3"/>
<keyword evidence="3" id="KW-1185">Reference proteome</keyword>
<protein>
    <submittedName>
        <fullName evidence="2">Pimeloyl-ACP methyl ester carboxylesterase</fullName>
    </submittedName>
</protein>
<dbReference type="SUPFAM" id="SSF53474">
    <property type="entry name" value="alpha/beta-Hydrolases"/>
    <property type="match status" value="1"/>
</dbReference>
<dbReference type="OrthoDB" id="8957634at2"/>
<organism evidence="2 3">
    <name type="scientific">Streptosporangium subroseum</name>
    <dbReference type="NCBI Taxonomy" id="106412"/>
    <lineage>
        <taxon>Bacteria</taxon>
        <taxon>Bacillati</taxon>
        <taxon>Actinomycetota</taxon>
        <taxon>Actinomycetes</taxon>
        <taxon>Streptosporangiales</taxon>
        <taxon>Streptosporangiaceae</taxon>
        <taxon>Streptosporangium</taxon>
    </lineage>
</organism>
<gene>
    <name evidence="2" type="ORF">SAMN05216276_1006242</name>
</gene>
<dbReference type="InterPro" id="IPR029058">
    <property type="entry name" value="AB_hydrolase_fold"/>
</dbReference>
<dbReference type="GO" id="GO:0016020">
    <property type="term" value="C:membrane"/>
    <property type="evidence" value="ECO:0007669"/>
    <property type="project" value="TreeGrafter"/>
</dbReference>
<dbReference type="InterPro" id="IPR050266">
    <property type="entry name" value="AB_hydrolase_sf"/>
</dbReference>
<dbReference type="InterPro" id="IPR000073">
    <property type="entry name" value="AB_hydrolase_1"/>
</dbReference>